<dbReference type="InterPro" id="IPR014973">
    <property type="entry name" value="DUF1835"/>
</dbReference>
<evidence type="ECO:0000313" key="3">
    <source>
        <dbReference type="Proteomes" id="UP000634522"/>
    </source>
</evidence>
<evidence type="ECO:0000313" key="2">
    <source>
        <dbReference type="EMBL" id="NMG00798.1"/>
    </source>
</evidence>
<accession>A0ABX1NN54</accession>
<proteinExistence type="predicted"/>
<dbReference type="EMBL" id="WTVS01000100">
    <property type="protein sequence ID" value="NMG00798.1"/>
    <property type="molecule type" value="Genomic_DNA"/>
</dbReference>
<dbReference type="Proteomes" id="UP000634522">
    <property type="component" value="Unassembled WGS sequence"/>
</dbReference>
<dbReference type="Pfam" id="PF08874">
    <property type="entry name" value="DUF1835"/>
    <property type="match status" value="1"/>
</dbReference>
<keyword evidence="3" id="KW-1185">Reference proteome</keyword>
<protein>
    <submittedName>
        <fullName evidence="2">DUF1835 domain-containing protein</fullName>
    </submittedName>
</protein>
<sequence length="84" mass="9028">MVNRGQTTISRTQDKTRYRQAAEAARDGTVFIWTGAHSSSQLWLQRLCAVLPPTATDVRIVEALEPGAAPQGRGNRSTCAGMAA</sequence>
<comment type="caution">
    <text evidence="2">The sequence shown here is derived from an EMBL/GenBank/DDBJ whole genome shotgun (WGS) entry which is preliminary data.</text>
</comment>
<feature type="domain" description="DUF1835" evidence="1">
    <location>
        <begin position="13"/>
        <end position="62"/>
    </location>
</feature>
<evidence type="ECO:0000259" key="1">
    <source>
        <dbReference type="Pfam" id="PF08874"/>
    </source>
</evidence>
<organism evidence="2 3">
    <name type="scientific">Aromatoleum toluolicum</name>
    <dbReference type="NCBI Taxonomy" id="90060"/>
    <lineage>
        <taxon>Bacteria</taxon>
        <taxon>Pseudomonadati</taxon>
        <taxon>Pseudomonadota</taxon>
        <taxon>Betaproteobacteria</taxon>
        <taxon>Rhodocyclales</taxon>
        <taxon>Rhodocyclaceae</taxon>
        <taxon>Aromatoleum</taxon>
    </lineage>
</organism>
<reference evidence="2 3" key="1">
    <citation type="submission" date="2019-12" db="EMBL/GenBank/DDBJ databases">
        <title>Comparative genomics gives insights into the taxonomy of the Azoarcus-Aromatoleum group and reveals separate origins of nif in the plant-associated Azoarcus and non-plant-associated Aromatoleum sub-groups.</title>
        <authorList>
            <person name="Lafos M."/>
            <person name="Maluk M."/>
            <person name="Batista M."/>
            <person name="Junghare M."/>
            <person name="Carmona M."/>
            <person name="Faoro H."/>
            <person name="Cruz L.M."/>
            <person name="Battistoni F."/>
            <person name="De Souza E."/>
            <person name="Pedrosa F."/>
            <person name="Chen W.-M."/>
            <person name="Poole P.S."/>
            <person name="Dixon R.A."/>
            <person name="James E.K."/>
        </authorList>
    </citation>
    <scope>NUCLEOTIDE SEQUENCE [LARGE SCALE GENOMIC DNA]</scope>
    <source>
        <strain evidence="2 3">T</strain>
    </source>
</reference>
<name>A0ABX1NN54_9RHOO</name>
<gene>
    <name evidence="2" type="ORF">GPA27_25780</name>
</gene>